<dbReference type="eggNOG" id="ENOG5032TJV">
    <property type="taxonomic scope" value="Bacteria"/>
</dbReference>
<keyword evidence="1" id="KW-0812">Transmembrane</keyword>
<keyword evidence="1" id="KW-1133">Transmembrane helix</keyword>
<organism evidence="2 3">
    <name type="scientific">Aquipseudomonas alcaligenes (strain ATCC 14909 / DSM 50342 / CCUG 1425 / JCM 20561 / NBRC 14159 / NCIMB 9945 / NCTC 10367 / 1577)</name>
    <name type="common">Pseudomonas alcaligenes</name>
    <dbReference type="NCBI Taxonomy" id="1215092"/>
    <lineage>
        <taxon>Bacteria</taxon>
        <taxon>Pseudomonadati</taxon>
        <taxon>Pseudomonadota</taxon>
        <taxon>Gammaproteobacteria</taxon>
        <taxon>Pseudomonadales</taxon>
        <taxon>Pseudomonadaceae</taxon>
        <taxon>Aquipseudomonas</taxon>
    </lineage>
</organism>
<dbReference type="EMBL" id="BATI01000016">
    <property type="protein sequence ID" value="GAD62857.1"/>
    <property type="molecule type" value="Genomic_DNA"/>
</dbReference>
<name>U2ZP83_AQUA1</name>
<dbReference type="Proteomes" id="UP000016560">
    <property type="component" value="Unassembled WGS sequence"/>
</dbReference>
<accession>U2ZP83</accession>
<dbReference type="AlphaFoldDB" id="U2ZP83"/>
<keyword evidence="3" id="KW-1185">Reference proteome</keyword>
<reference evidence="2" key="1">
    <citation type="submission" date="2024-09" db="EMBL/GenBank/DDBJ databases">
        <title>Whole genome shotgun sequence of Pseudomonas alcaligenes NBRC 14159.</title>
        <authorList>
            <person name="Yoshida I."/>
            <person name="Hosoyama A."/>
            <person name="Tsuchikane K."/>
            <person name="Noguchi M."/>
            <person name="Hirakata S."/>
            <person name="Ando Y."/>
            <person name="Ohji S."/>
            <person name="Yamazoe A."/>
            <person name="Yamazaki S."/>
            <person name="Fujita N."/>
        </authorList>
    </citation>
    <scope>NUCLEOTIDE SEQUENCE</scope>
    <source>
        <strain evidence="2">NBRC 14159</strain>
    </source>
</reference>
<evidence type="ECO:0000313" key="3">
    <source>
        <dbReference type="Proteomes" id="UP000016560"/>
    </source>
</evidence>
<dbReference type="RefSeq" id="WP_021700944.1">
    <property type="nucleotide sequence ID" value="NZ_BATI01000016.1"/>
</dbReference>
<feature type="transmembrane region" description="Helical" evidence="1">
    <location>
        <begin position="7"/>
        <end position="27"/>
    </location>
</feature>
<feature type="transmembrane region" description="Helical" evidence="1">
    <location>
        <begin position="67"/>
        <end position="88"/>
    </location>
</feature>
<feature type="transmembrane region" description="Helical" evidence="1">
    <location>
        <begin position="33"/>
        <end position="55"/>
    </location>
</feature>
<evidence type="ECO:0000256" key="1">
    <source>
        <dbReference type="SAM" id="Phobius"/>
    </source>
</evidence>
<evidence type="ECO:0000313" key="2">
    <source>
        <dbReference type="EMBL" id="GAD62857.1"/>
    </source>
</evidence>
<protein>
    <submittedName>
        <fullName evidence="2">Uncharacterized protein</fullName>
    </submittedName>
</protein>
<sequence length="198" mass="22292">MKLVRAIVAGALFVALLLVIYYVHISFFNVNVVFYAAIGDGVVAAFVTAALLFGVDYFRVFGGFEKTLLLVIFLLGGYSFAISVPAVIDRSLSFYILEKLQQRGGAIKQDSFEQVFTQEYVKEHRLVDVRLTEQLESGTIVIENGCVKLTEKGGAIASFGRYFRAHWLPKKRLLMGQYTDDLTDPFRKSAESMDYICW</sequence>
<gene>
    <name evidence="2" type="ORF">PA6_016_01300</name>
</gene>
<proteinExistence type="predicted"/>
<keyword evidence="1" id="KW-0472">Membrane</keyword>
<comment type="caution">
    <text evidence="2">The sequence shown here is derived from an EMBL/GenBank/DDBJ whole genome shotgun (WGS) entry which is preliminary data.</text>
</comment>
<dbReference type="OrthoDB" id="8898374at2"/>